<reference evidence="2 3" key="1">
    <citation type="submission" date="2019-12" db="EMBL/GenBank/DDBJ databases">
        <title>Paenibacillus sp. nov. sp. isolated from soil.</title>
        <authorList>
            <person name="Kim J."/>
            <person name="Jeong S.E."/>
            <person name="Jung H.S."/>
            <person name="Jeon C.O."/>
        </authorList>
    </citation>
    <scope>NUCLEOTIDE SEQUENCE [LARGE SCALE GENOMIC DNA]</scope>
    <source>
        <strain evidence="2 3">5J-6</strain>
    </source>
</reference>
<evidence type="ECO:0000313" key="2">
    <source>
        <dbReference type="EMBL" id="MZQ82385.1"/>
    </source>
</evidence>
<feature type="non-terminal residue" evidence="2">
    <location>
        <position position="1"/>
    </location>
</feature>
<comment type="caution">
    <text evidence="2">The sequence shown here is derived from an EMBL/GenBank/DDBJ whole genome shotgun (WGS) entry which is preliminary data.</text>
</comment>
<proteinExistence type="predicted"/>
<gene>
    <name evidence="2" type="ORF">GQF01_09615</name>
</gene>
<feature type="signal peptide" evidence="1">
    <location>
        <begin position="1"/>
        <end position="30"/>
    </location>
</feature>
<keyword evidence="1" id="KW-0732">Signal</keyword>
<dbReference type="Proteomes" id="UP000481087">
    <property type="component" value="Unassembled WGS sequence"/>
</dbReference>
<keyword evidence="3" id="KW-1185">Reference proteome</keyword>
<feature type="chain" id="PRO_5038394053" evidence="1">
    <location>
        <begin position="31"/>
        <end position="95"/>
    </location>
</feature>
<sequence>FTMSPTAKPVTLTVSAIPALFVTVMLSATGAVDAASASKSTSSASLSDWPVAVAVTNTEPVALPSCVMLTVAVVAPAATVAVPSCFFVASVGTLS</sequence>
<dbReference type="AlphaFoldDB" id="A0A6L8UWC5"/>
<evidence type="ECO:0000313" key="3">
    <source>
        <dbReference type="Proteomes" id="UP000481087"/>
    </source>
</evidence>
<dbReference type="EMBL" id="WTUZ01000012">
    <property type="protein sequence ID" value="MZQ82385.1"/>
    <property type="molecule type" value="Genomic_DNA"/>
</dbReference>
<evidence type="ECO:0000256" key="1">
    <source>
        <dbReference type="SAM" id="SignalP"/>
    </source>
</evidence>
<accession>A0A6L8UWC5</accession>
<protein>
    <submittedName>
        <fullName evidence="2">Uncharacterized protein</fullName>
    </submittedName>
</protein>
<name>A0A6L8UWC5_9BACL</name>
<organism evidence="2 3">
    <name type="scientific">Paenibacillus silvestris</name>
    <dbReference type="NCBI Taxonomy" id="2606219"/>
    <lineage>
        <taxon>Bacteria</taxon>
        <taxon>Bacillati</taxon>
        <taxon>Bacillota</taxon>
        <taxon>Bacilli</taxon>
        <taxon>Bacillales</taxon>
        <taxon>Paenibacillaceae</taxon>
        <taxon>Paenibacillus</taxon>
    </lineage>
</organism>